<name>K8PMU4_9BRAD</name>
<keyword evidence="1" id="KW-0472">Membrane</keyword>
<dbReference type="HOGENOM" id="CLU_107126_1_0_5"/>
<dbReference type="InterPro" id="IPR036873">
    <property type="entry name" value="Rhodanese-like_dom_sf"/>
</dbReference>
<keyword evidence="1" id="KW-1133">Transmembrane helix</keyword>
<dbReference type="Proteomes" id="UP000001096">
    <property type="component" value="Unassembled WGS sequence"/>
</dbReference>
<gene>
    <name evidence="3" type="ORF">HMPREF9695_01206</name>
</gene>
<dbReference type="Gene3D" id="3.40.250.10">
    <property type="entry name" value="Rhodanese-like domain"/>
    <property type="match status" value="1"/>
</dbReference>
<reference evidence="3 4" key="1">
    <citation type="submission" date="2012-04" db="EMBL/GenBank/DDBJ databases">
        <title>The Genome Sequence of Afipia broomeae ATCC 49717.</title>
        <authorList>
            <consortium name="The Broad Institute Genome Sequencing Platform"/>
            <person name="Earl A."/>
            <person name="Ward D."/>
            <person name="Feldgarden M."/>
            <person name="Gevers D."/>
            <person name="Huys G."/>
            <person name="Walker B."/>
            <person name="Young S.K."/>
            <person name="Zeng Q."/>
            <person name="Gargeya S."/>
            <person name="Fitzgerald M."/>
            <person name="Haas B."/>
            <person name="Abouelleil A."/>
            <person name="Alvarado L."/>
            <person name="Arachchi H.M."/>
            <person name="Berlin A."/>
            <person name="Chapman S.B."/>
            <person name="Goldberg J."/>
            <person name="Griggs A."/>
            <person name="Gujja S."/>
            <person name="Hansen M."/>
            <person name="Howarth C."/>
            <person name="Imamovic A."/>
            <person name="Larimer J."/>
            <person name="McCowen C."/>
            <person name="Montmayeur A."/>
            <person name="Murphy C."/>
            <person name="Neiman D."/>
            <person name="Pearson M."/>
            <person name="Priest M."/>
            <person name="Roberts A."/>
            <person name="Saif S."/>
            <person name="Shea T."/>
            <person name="Sisk P."/>
            <person name="Sykes S."/>
            <person name="Wortman J."/>
            <person name="Nusbaum C."/>
            <person name="Birren B."/>
        </authorList>
    </citation>
    <scope>NUCLEOTIDE SEQUENCE [LARGE SCALE GENOMIC DNA]</scope>
    <source>
        <strain evidence="3 4">ATCC 49717</strain>
    </source>
</reference>
<dbReference type="PANTHER" id="PTHR44086">
    <property type="entry name" value="THIOSULFATE SULFURTRANSFERASE RDL2, MITOCHONDRIAL-RELATED"/>
    <property type="match status" value="1"/>
</dbReference>
<dbReference type="InterPro" id="IPR001763">
    <property type="entry name" value="Rhodanese-like_dom"/>
</dbReference>
<dbReference type="SUPFAM" id="SSF52821">
    <property type="entry name" value="Rhodanese/Cell cycle control phosphatase"/>
    <property type="match status" value="1"/>
</dbReference>
<keyword evidence="4" id="KW-1185">Reference proteome</keyword>
<dbReference type="PANTHER" id="PTHR44086:SF10">
    <property type="entry name" value="THIOSULFATE SULFURTRANSFERASE_RHODANESE-LIKE DOMAIN-CONTAINING PROTEIN 3"/>
    <property type="match status" value="1"/>
</dbReference>
<feature type="domain" description="Rhodanese" evidence="2">
    <location>
        <begin position="14"/>
        <end position="101"/>
    </location>
</feature>
<dbReference type="GO" id="GO:0004792">
    <property type="term" value="F:thiosulfate-cyanide sulfurtransferase activity"/>
    <property type="evidence" value="ECO:0007669"/>
    <property type="project" value="TreeGrafter"/>
</dbReference>
<feature type="transmembrane region" description="Helical" evidence="1">
    <location>
        <begin position="113"/>
        <end position="131"/>
    </location>
</feature>
<dbReference type="SMART" id="SM00450">
    <property type="entry name" value="RHOD"/>
    <property type="match status" value="1"/>
</dbReference>
<evidence type="ECO:0000313" key="4">
    <source>
        <dbReference type="Proteomes" id="UP000001096"/>
    </source>
</evidence>
<dbReference type="Gene3D" id="6.10.140.1340">
    <property type="match status" value="1"/>
</dbReference>
<dbReference type="RefSeq" id="WP_006019925.1">
    <property type="nucleotide sequence ID" value="NZ_KB375282.1"/>
</dbReference>
<evidence type="ECO:0000256" key="1">
    <source>
        <dbReference type="SAM" id="Phobius"/>
    </source>
</evidence>
<proteinExistence type="predicted"/>
<dbReference type="PROSITE" id="PS50206">
    <property type="entry name" value="RHODANESE_3"/>
    <property type="match status" value="1"/>
</dbReference>
<comment type="caution">
    <text evidence="3">The sequence shown here is derived from an EMBL/GenBank/DDBJ whole genome shotgun (WGS) entry which is preliminary data.</text>
</comment>
<dbReference type="EMBL" id="AGWX01000001">
    <property type="protein sequence ID" value="EKS42114.1"/>
    <property type="molecule type" value="Genomic_DNA"/>
</dbReference>
<organism evidence="3 4">
    <name type="scientific">Afipia broomeae ATCC 49717</name>
    <dbReference type="NCBI Taxonomy" id="883078"/>
    <lineage>
        <taxon>Bacteria</taxon>
        <taxon>Pseudomonadati</taxon>
        <taxon>Pseudomonadota</taxon>
        <taxon>Alphaproteobacteria</taxon>
        <taxon>Hyphomicrobiales</taxon>
        <taxon>Nitrobacteraceae</taxon>
        <taxon>Afipia</taxon>
    </lineage>
</organism>
<dbReference type="PATRIC" id="fig|883078.3.peg.1243"/>
<evidence type="ECO:0000313" key="3">
    <source>
        <dbReference type="EMBL" id="EKS42114.1"/>
    </source>
</evidence>
<protein>
    <recommendedName>
        <fullName evidence="2">Rhodanese domain-containing protein</fullName>
    </recommendedName>
</protein>
<dbReference type="Pfam" id="PF00581">
    <property type="entry name" value="Rhodanese"/>
    <property type="match status" value="1"/>
</dbReference>
<feature type="transmembrane region" description="Helical" evidence="1">
    <location>
        <begin position="137"/>
        <end position="162"/>
    </location>
</feature>
<dbReference type="eggNOG" id="COG0607">
    <property type="taxonomic scope" value="Bacteria"/>
</dbReference>
<keyword evidence="1" id="KW-0812">Transmembrane</keyword>
<dbReference type="AlphaFoldDB" id="K8PMU4"/>
<evidence type="ECO:0000259" key="2">
    <source>
        <dbReference type="PROSITE" id="PS50206"/>
    </source>
</evidence>
<accession>K8PMU4</accession>
<sequence length="172" mass="18256">MTTHLDPQEALRLINEGALLIDVREPDEHARERIPDAKLVPLSRLTTPLDRNEAQQLIFHCRSGSRTGAAADKLAAAAGGEAYILRGGLDAWQAAGLPVLRDPRRPIEMMRQVQIAAGGLVVLGVGLGALLHPGFYALSGFVGAGLVFAGTTGTCGMARMLALAPWNRMARA</sequence>